<gene>
    <name evidence="3" type="ORF">QWZ18_06410</name>
</gene>
<dbReference type="InterPro" id="IPR055570">
    <property type="entry name" value="DUF7146"/>
</dbReference>
<dbReference type="InterPro" id="IPR006171">
    <property type="entry name" value="TOPRIM_dom"/>
</dbReference>
<dbReference type="EMBL" id="JAUFPT010000017">
    <property type="protein sequence ID" value="MDN3570253.1"/>
    <property type="molecule type" value="Genomic_DNA"/>
</dbReference>
<dbReference type="Pfam" id="PF23639">
    <property type="entry name" value="DUF7146"/>
    <property type="match status" value="1"/>
</dbReference>
<comment type="caution">
    <text evidence="3">The sequence shown here is derived from an EMBL/GenBank/DDBJ whole genome shotgun (WGS) entry which is preliminary data.</text>
</comment>
<accession>A0ABT8ALU5</accession>
<dbReference type="RefSeq" id="WP_290355309.1">
    <property type="nucleotide sequence ID" value="NZ_JAUFPT010000017.1"/>
</dbReference>
<evidence type="ECO:0000313" key="4">
    <source>
        <dbReference type="Proteomes" id="UP001244297"/>
    </source>
</evidence>
<name>A0ABT8ALU5_9HYPH</name>
<evidence type="ECO:0000259" key="2">
    <source>
        <dbReference type="Pfam" id="PF23639"/>
    </source>
</evidence>
<sequence length="306" mass="32834">MLSLLEIARAVGGKIRGNRVYAPGPGHSGRDLSMSIRLADTKDGFVVTSFAGDDWAVCRDHVAAQLGLPSDYWRRTRELDPAEMQRRAEARRRAEAQERAETARLQRRALGMWREAIDPADTPVPSYLRSRGLNLPPQIAGDVIRYHPRCPWGEGTAPAMVALIRAVHTGEPIGIHRTAFDQSGAKIGRKVFGSAAAGAIMLDDFADVGSGLTVGEGVETCLAARQLGLAPVWALISVGNIGALPVLAGVEALTVLGEVDTAPNRPSATAFERVAARWHAEARAVDLVMPRVGRDMNDVILGREAA</sequence>
<feature type="domain" description="DUF7146" evidence="2">
    <location>
        <begin position="104"/>
        <end position="200"/>
    </location>
</feature>
<evidence type="ECO:0000313" key="3">
    <source>
        <dbReference type="EMBL" id="MDN3570253.1"/>
    </source>
</evidence>
<proteinExistence type="predicted"/>
<protein>
    <submittedName>
        <fullName evidence="3">Toprim domain-containing protein</fullName>
    </submittedName>
</protein>
<dbReference type="Proteomes" id="UP001244297">
    <property type="component" value="Unassembled WGS sequence"/>
</dbReference>
<evidence type="ECO:0000259" key="1">
    <source>
        <dbReference type="Pfam" id="PF13362"/>
    </source>
</evidence>
<dbReference type="Pfam" id="PF13362">
    <property type="entry name" value="Toprim_3"/>
    <property type="match status" value="1"/>
</dbReference>
<reference evidence="4" key="1">
    <citation type="journal article" date="2019" name="Int. J. Syst. Evol. Microbiol.">
        <title>The Global Catalogue of Microorganisms (GCM) 10K type strain sequencing project: providing services to taxonomists for standard genome sequencing and annotation.</title>
        <authorList>
            <consortium name="The Broad Institute Genomics Platform"/>
            <consortium name="The Broad Institute Genome Sequencing Center for Infectious Disease"/>
            <person name="Wu L."/>
            <person name="Ma J."/>
        </authorList>
    </citation>
    <scope>NUCLEOTIDE SEQUENCE [LARGE SCALE GENOMIC DNA]</scope>
    <source>
        <strain evidence="4">CECT 7806</strain>
    </source>
</reference>
<organism evidence="3 4">
    <name type="scientific">Methylobacterium longum</name>
    <dbReference type="NCBI Taxonomy" id="767694"/>
    <lineage>
        <taxon>Bacteria</taxon>
        <taxon>Pseudomonadati</taxon>
        <taxon>Pseudomonadota</taxon>
        <taxon>Alphaproteobacteria</taxon>
        <taxon>Hyphomicrobiales</taxon>
        <taxon>Methylobacteriaceae</taxon>
        <taxon>Methylobacterium</taxon>
    </lineage>
</organism>
<keyword evidence="4" id="KW-1185">Reference proteome</keyword>
<feature type="domain" description="Toprim" evidence="1">
    <location>
        <begin position="212"/>
        <end position="301"/>
    </location>
</feature>